<comment type="caution">
    <text evidence="2">The sequence shown here is derived from an EMBL/GenBank/DDBJ whole genome shotgun (WGS) entry which is preliminary data.</text>
</comment>
<proteinExistence type="predicted"/>
<protein>
    <submittedName>
        <fullName evidence="2">VOC family protein</fullName>
    </submittedName>
</protein>
<dbReference type="Pfam" id="PF18029">
    <property type="entry name" value="Glyoxalase_6"/>
    <property type="match status" value="1"/>
</dbReference>
<dbReference type="Gene3D" id="3.10.180.10">
    <property type="entry name" value="2,3-Dihydroxybiphenyl 1,2-Dioxygenase, domain 1"/>
    <property type="match status" value="1"/>
</dbReference>
<dbReference type="RefSeq" id="WP_147121639.1">
    <property type="nucleotide sequence ID" value="NZ_VOPY01000001.1"/>
</dbReference>
<dbReference type="OrthoDB" id="9799428at2"/>
<gene>
    <name evidence="2" type="ORF">FSZ31_03480</name>
</gene>
<dbReference type="InterPro" id="IPR037523">
    <property type="entry name" value="VOC_core"/>
</dbReference>
<sequence>MAVVAMGGLFFRADDPDALSAWYRDHLNVGAGCAAEGAGEAEDYSWIVRGGPMVFAPFPRDSDYFAADKQFMINLRVTALDALVASLEAANTAVIRKAEWDDPAIGRFARIHDPEGNAIELWEAPGDAS</sequence>
<keyword evidence="3" id="KW-1185">Reference proteome</keyword>
<organism evidence="2 3">
    <name type="scientific">Flavisphingopyxis soli</name>
    <dbReference type="NCBI Taxonomy" id="2601267"/>
    <lineage>
        <taxon>Bacteria</taxon>
        <taxon>Pseudomonadati</taxon>
        <taxon>Pseudomonadota</taxon>
        <taxon>Alphaproteobacteria</taxon>
        <taxon>Sphingomonadales</taxon>
        <taxon>Sphingopyxidaceae</taxon>
        <taxon>Flavisphingopyxis</taxon>
    </lineage>
</organism>
<dbReference type="InterPro" id="IPR041581">
    <property type="entry name" value="Glyoxalase_6"/>
</dbReference>
<dbReference type="EMBL" id="VOPY01000001">
    <property type="protein sequence ID" value="TXC73802.1"/>
    <property type="molecule type" value="Genomic_DNA"/>
</dbReference>
<evidence type="ECO:0000259" key="1">
    <source>
        <dbReference type="PROSITE" id="PS51819"/>
    </source>
</evidence>
<evidence type="ECO:0000313" key="2">
    <source>
        <dbReference type="EMBL" id="TXC73802.1"/>
    </source>
</evidence>
<dbReference type="PROSITE" id="PS51819">
    <property type="entry name" value="VOC"/>
    <property type="match status" value="1"/>
</dbReference>
<feature type="domain" description="VOC" evidence="1">
    <location>
        <begin position="5"/>
        <end position="124"/>
    </location>
</feature>
<dbReference type="AlphaFoldDB" id="A0A5C6UKW7"/>
<reference evidence="2 3" key="1">
    <citation type="submission" date="2019-08" db="EMBL/GenBank/DDBJ databases">
        <title>Sphingorhabdus soil sp. nov., isolated from arctic soil.</title>
        <authorList>
            <person name="Liu Y."/>
        </authorList>
    </citation>
    <scope>NUCLEOTIDE SEQUENCE [LARGE SCALE GENOMIC DNA]</scope>
    <source>
        <strain evidence="2 3">D-2Q-5-6</strain>
    </source>
</reference>
<name>A0A5C6UKW7_9SPHN</name>
<accession>A0A5C6UKW7</accession>
<dbReference type="InterPro" id="IPR029068">
    <property type="entry name" value="Glyas_Bleomycin-R_OHBP_Dase"/>
</dbReference>
<evidence type="ECO:0000313" key="3">
    <source>
        <dbReference type="Proteomes" id="UP000321129"/>
    </source>
</evidence>
<dbReference type="SUPFAM" id="SSF54593">
    <property type="entry name" value="Glyoxalase/Bleomycin resistance protein/Dihydroxybiphenyl dioxygenase"/>
    <property type="match status" value="1"/>
</dbReference>
<dbReference type="Proteomes" id="UP000321129">
    <property type="component" value="Unassembled WGS sequence"/>
</dbReference>